<gene>
    <name evidence="2" type="ORF">SAMN05216167_1054</name>
</gene>
<dbReference type="InterPro" id="IPR007138">
    <property type="entry name" value="ABM_dom"/>
</dbReference>
<organism evidence="2 3">
    <name type="scientific">Spirosoma endophyticum</name>
    <dbReference type="NCBI Taxonomy" id="662367"/>
    <lineage>
        <taxon>Bacteria</taxon>
        <taxon>Pseudomonadati</taxon>
        <taxon>Bacteroidota</taxon>
        <taxon>Cytophagia</taxon>
        <taxon>Cytophagales</taxon>
        <taxon>Cytophagaceae</taxon>
        <taxon>Spirosoma</taxon>
    </lineage>
</organism>
<dbReference type="OrthoDB" id="1493813at2"/>
<proteinExistence type="predicted"/>
<dbReference type="SUPFAM" id="SSF54909">
    <property type="entry name" value="Dimeric alpha+beta barrel"/>
    <property type="match status" value="1"/>
</dbReference>
<dbReference type="Proteomes" id="UP000198598">
    <property type="component" value="Unassembled WGS sequence"/>
</dbReference>
<dbReference type="InterPro" id="IPR011008">
    <property type="entry name" value="Dimeric_a/b-barrel"/>
</dbReference>
<dbReference type="STRING" id="662367.SAMN05216167_1054"/>
<dbReference type="EMBL" id="FOLQ01000005">
    <property type="protein sequence ID" value="SFD42613.1"/>
    <property type="molecule type" value="Genomic_DNA"/>
</dbReference>
<evidence type="ECO:0000313" key="3">
    <source>
        <dbReference type="Proteomes" id="UP000198598"/>
    </source>
</evidence>
<evidence type="ECO:0000259" key="1">
    <source>
        <dbReference type="Pfam" id="PF03992"/>
    </source>
</evidence>
<keyword evidence="3" id="KW-1185">Reference proteome</keyword>
<keyword evidence="2" id="KW-0560">Oxidoreductase</keyword>
<keyword evidence="2" id="KW-0503">Monooxygenase</keyword>
<dbReference type="AlphaFoldDB" id="A0A1I1SFI2"/>
<dbReference type="Pfam" id="PF03992">
    <property type="entry name" value="ABM"/>
    <property type="match status" value="1"/>
</dbReference>
<dbReference type="Gene3D" id="3.30.70.100">
    <property type="match status" value="1"/>
</dbReference>
<accession>A0A1I1SFI2</accession>
<evidence type="ECO:0000313" key="2">
    <source>
        <dbReference type="EMBL" id="SFD42613.1"/>
    </source>
</evidence>
<name>A0A1I1SFI2_9BACT</name>
<dbReference type="RefSeq" id="WP_093827299.1">
    <property type="nucleotide sequence ID" value="NZ_FOLQ01000005.1"/>
</dbReference>
<feature type="domain" description="ABM" evidence="1">
    <location>
        <begin position="5"/>
        <end position="69"/>
    </location>
</feature>
<protein>
    <submittedName>
        <fullName evidence="2">Antibiotic biosynthesis monooxygenase</fullName>
    </submittedName>
</protein>
<dbReference type="GO" id="GO:0004497">
    <property type="term" value="F:monooxygenase activity"/>
    <property type="evidence" value="ECO:0007669"/>
    <property type="project" value="UniProtKB-KW"/>
</dbReference>
<reference evidence="2 3" key="1">
    <citation type="submission" date="2016-10" db="EMBL/GenBank/DDBJ databases">
        <authorList>
            <person name="de Groot N.N."/>
        </authorList>
    </citation>
    <scope>NUCLEOTIDE SEQUENCE [LARGE SCALE GENOMIC DNA]</scope>
    <source>
        <strain evidence="2 3">DSM 26130</strain>
    </source>
</reference>
<sequence>MKNKPLHVIVRFELKAGELDTLTALIRDFFEKEVSHFPGFISAKIHQNEAGTVLINYATWESTEHFHQFVMELASLSPIAQQIQAFRPTQDMVFEVSL</sequence>